<proteinExistence type="predicted"/>
<protein>
    <submittedName>
        <fullName evidence="1">Uncharacterized protein</fullName>
    </submittedName>
</protein>
<dbReference type="RefSeq" id="WP_001260052.1">
    <property type="nucleotide sequence ID" value="NZ_AP021963.1"/>
</dbReference>
<organism evidence="1 2">
    <name type="scientific">Escherichia coli</name>
    <dbReference type="NCBI Taxonomy" id="562"/>
    <lineage>
        <taxon>Bacteria</taxon>
        <taxon>Pseudomonadati</taxon>
        <taxon>Pseudomonadota</taxon>
        <taxon>Gammaproteobacteria</taxon>
        <taxon>Enterobacterales</taxon>
        <taxon>Enterobacteriaceae</taxon>
        <taxon>Escherichia</taxon>
    </lineage>
</organism>
<dbReference type="Proteomes" id="UP000528199">
    <property type="component" value="Unassembled WGS sequence"/>
</dbReference>
<accession>A0A140RT84</accession>
<gene>
    <name evidence="1" type="ORF">BKL28_000961</name>
</gene>
<comment type="caution">
    <text evidence="1">The sequence shown here is derived from an EMBL/GenBank/DDBJ whole genome shotgun (WGS) entry which is preliminary data.</text>
</comment>
<evidence type="ECO:0000313" key="2">
    <source>
        <dbReference type="Proteomes" id="UP000528199"/>
    </source>
</evidence>
<dbReference type="AlphaFoldDB" id="A0A140RT84"/>
<name>A0A140RT84_ECOLX</name>
<reference evidence="1 2" key="1">
    <citation type="submission" date="2018-08" db="EMBL/GenBank/DDBJ databases">
        <authorList>
            <consortium name="PulseNet: The National Subtyping Network for Foodborne Disease Surveillance"/>
            <person name="Tarr C.L."/>
            <person name="Trees E."/>
            <person name="Katz L.S."/>
            <person name="Carleton-Romer H.A."/>
            <person name="Stroika S."/>
            <person name="Kucerova Z."/>
            <person name="Roache K.F."/>
            <person name="Sabol A.L."/>
            <person name="Besser J."/>
            <person name="Gerner-Smidt P."/>
        </authorList>
    </citation>
    <scope>NUCLEOTIDE SEQUENCE [LARGE SCALE GENOMIC DNA]</scope>
    <source>
        <strain evidence="1 2">PNUSAE004760</strain>
    </source>
</reference>
<sequence length="210" mass="24630">MRTNTTRKAMPYIIPEADFDRKLNMSEKNTSHTESYLAKGVVDFVLPGFTTPYGYRLVKSCNGDHYRMITTSDTPETVYAVKLIFREDIVEAKRTCTQIMVWRTPNVIHDRAVHGLPQIFFQFFLEQYAIVVSDEQQTIDGRRFWERMISWAINTPGYNVYVSDGSEEDRPLSFMTSWDDFYSQWADFCWGSDKDVHTHRLLVISKDKLH</sequence>
<dbReference type="EMBL" id="AASUOH010000004">
    <property type="protein sequence ID" value="EFH0042219.1"/>
    <property type="molecule type" value="Genomic_DNA"/>
</dbReference>
<evidence type="ECO:0000313" key="1">
    <source>
        <dbReference type="EMBL" id="EFH0042219.1"/>
    </source>
</evidence>